<evidence type="ECO:0000256" key="1">
    <source>
        <dbReference type="SAM" id="SignalP"/>
    </source>
</evidence>
<organism evidence="2 3">
    <name type="scientific">Pedobacter ginsengisoli</name>
    <dbReference type="NCBI Taxonomy" id="363852"/>
    <lineage>
        <taxon>Bacteria</taxon>
        <taxon>Pseudomonadati</taxon>
        <taxon>Bacteroidota</taxon>
        <taxon>Sphingobacteriia</taxon>
        <taxon>Sphingobacteriales</taxon>
        <taxon>Sphingobacteriaceae</taxon>
        <taxon>Pedobacter</taxon>
    </lineage>
</organism>
<reference evidence="2 3" key="1">
    <citation type="submission" date="2017-10" db="EMBL/GenBank/DDBJ databases">
        <title>Whole genome of Pedobacter ginsengisoli T01R-27 isolated from tomato rhizosphere.</title>
        <authorList>
            <person name="Weon H.-Y."/>
            <person name="Lee S.A."/>
            <person name="Sang M.K."/>
            <person name="Song J."/>
        </authorList>
    </citation>
    <scope>NUCLEOTIDE SEQUENCE [LARGE SCALE GENOMIC DNA]</scope>
    <source>
        <strain evidence="2 3">T01R-27</strain>
    </source>
</reference>
<accession>A0A2D1UBG1</accession>
<dbReference type="PROSITE" id="PS51257">
    <property type="entry name" value="PROKAR_LIPOPROTEIN"/>
    <property type="match status" value="1"/>
</dbReference>
<protein>
    <recommendedName>
        <fullName evidence="4">Lipoprotein</fullName>
    </recommendedName>
</protein>
<evidence type="ECO:0008006" key="4">
    <source>
        <dbReference type="Google" id="ProtNLM"/>
    </source>
</evidence>
<keyword evidence="3" id="KW-1185">Reference proteome</keyword>
<dbReference type="EMBL" id="CP024091">
    <property type="protein sequence ID" value="ATP58967.1"/>
    <property type="molecule type" value="Genomic_DNA"/>
</dbReference>
<feature type="signal peptide" evidence="1">
    <location>
        <begin position="1"/>
        <end position="23"/>
    </location>
</feature>
<dbReference type="Proteomes" id="UP000223749">
    <property type="component" value="Chromosome"/>
</dbReference>
<evidence type="ECO:0000313" key="2">
    <source>
        <dbReference type="EMBL" id="ATP58967.1"/>
    </source>
</evidence>
<sequence>MRKITIQLLLVMMAILTSTSCSKNNEKIDKEELDEKNLTPCPENLNCQYLFTENADINEAGSLLVGGPYRLFWAEFRNGGFRRVIYVKAPMKGNNFTLNKQAILDGKVQLIYGCPNCLMVAYKPVDGYVKGKNLTPDKRADQTKWLLEAKIILEAVAGPAQRDTITVKQYFDPNFVFN</sequence>
<evidence type="ECO:0000313" key="3">
    <source>
        <dbReference type="Proteomes" id="UP000223749"/>
    </source>
</evidence>
<dbReference type="KEGG" id="pgs:CPT03_22085"/>
<dbReference type="RefSeq" id="WP_099440843.1">
    <property type="nucleotide sequence ID" value="NZ_CP024091.1"/>
</dbReference>
<gene>
    <name evidence="2" type="ORF">CPT03_22085</name>
</gene>
<proteinExistence type="predicted"/>
<name>A0A2D1UBG1_9SPHI</name>
<feature type="chain" id="PRO_5013830582" description="Lipoprotein" evidence="1">
    <location>
        <begin position="24"/>
        <end position="178"/>
    </location>
</feature>
<dbReference type="AlphaFoldDB" id="A0A2D1UBG1"/>
<keyword evidence="1" id="KW-0732">Signal</keyword>
<dbReference type="OrthoDB" id="756984at2"/>